<dbReference type="GO" id="GO:0006508">
    <property type="term" value="P:proteolysis"/>
    <property type="evidence" value="ECO:0007669"/>
    <property type="project" value="InterPro"/>
</dbReference>
<dbReference type="Proteomes" id="UP000664277">
    <property type="component" value="Unassembled WGS sequence"/>
</dbReference>
<dbReference type="InterPro" id="IPR011990">
    <property type="entry name" value="TPR-like_helical_dom_sf"/>
</dbReference>
<comment type="caution">
    <text evidence="4">The sequence shown here is derived from an EMBL/GenBank/DDBJ whole genome shotgun (WGS) entry which is preliminary data.</text>
</comment>
<feature type="chain" id="PRO_5035317012" evidence="2">
    <location>
        <begin position="35"/>
        <end position="476"/>
    </location>
</feature>
<dbReference type="PANTHER" id="PTHR22576:SF37">
    <property type="entry name" value="MUCOSA-ASSOCIATED LYMPHOID TISSUE LYMPHOMA TRANSLOCATION PROTEIN 1"/>
    <property type="match status" value="1"/>
</dbReference>
<name>A0A8J7PMF4_9BACT</name>
<protein>
    <submittedName>
        <fullName evidence="4">Caspase family protein</fullName>
    </submittedName>
</protein>
<evidence type="ECO:0000313" key="4">
    <source>
        <dbReference type="EMBL" id="MBN8661395.1"/>
    </source>
</evidence>
<keyword evidence="2" id="KW-0732">Signal</keyword>
<dbReference type="PANTHER" id="PTHR22576">
    <property type="entry name" value="MUCOSA ASSOCIATED LYMPHOID TISSUE LYMPHOMA TRANSLOCATION PROTEIN 1/PARACASPASE"/>
    <property type="match status" value="1"/>
</dbReference>
<reference evidence="4" key="1">
    <citation type="submission" date="2021-02" db="EMBL/GenBank/DDBJ databases">
        <title>Genome-Resolved Metagenomics of a Microbial Community Performing Photosynthetic Biological Nutrient Removal.</title>
        <authorList>
            <person name="Mcdaniel E.A."/>
        </authorList>
    </citation>
    <scope>NUCLEOTIDE SEQUENCE</scope>
    <source>
        <strain evidence="4">UWPOB_OBS1</strain>
    </source>
</reference>
<feature type="signal peptide" evidence="2">
    <location>
        <begin position="1"/>
        <end position="34"/>
    </location>
</feature>
<organism evidence="4 5">
    <name type="scientific">Candidatus Obscuribacter phosphatis</name>
    <dbReference type="NCBI Taxonomy" id="1906157"/>
    <lineage>
        <taxon>Bacteria</taxon>
        <taxon>Bacillati</taxon>
        <taxon>Candidatus Melainabacteria</taxon>
        <taxon>Candidatus Obscuribacterales</taxon>
        <taxon>Candidatus Obscuribacteraceae</taxon>
        <taxon>Candidatus Obscuribacter</taxon>
    </lineage>
</organism>
<feature type="domain" description="Peptidase C14 caspase" evidence="3">
    <location>
        <begin position="52"/>
        <end position="286"/>
    </location>
</feature>
<dbReference type="Gene3D" id="3.40.50.1460">
    <property type="match status" value="1"/>
</dbReference>
<evidence type="ECO:0000259" key="3">
    <source>
        <dbReference type="Pfam" id="PF00656"/>
    </source>
</evidence>
<accession>A0A8J7PMF4</accession>
<dbReference type="EMBL" id="JAFLCK010000019">
    <property type="protein sequence ID" value="MBN8661395.1"/>
    <property type="molecule type" value="Genomic_DNA"/>
</dbReference>
<evidence type="ECO:0000313" key="5">
    <source>
        <dbReference type="Proteomes" id="UP000664277"/>
    </source>
</evidence>
<dbReference type="PROSITE" id="PS50005">
    <property type="entry name" value="TPR"/>
    <property type="match status" value="1"/>
</dbReference>
<evidence type="ECO:0000256" key="1">
    <source>
        <dbReference type="PROSITE-ProRule" id="PRU00339"/>
    </source>
</evidence>
<dbReference type="Pfam" id="PF00656">
    <property type="entry name" value="Peptidase_C14"/>
    <property type="match status" value="1"/>
</dbReference>
<dbReference type="SUPFAM" id="SSF52129">
    <property type="entry name" value="Caspase-like"/>
    <property type="match status" value="1"/>
</dbReference>
<proteinExistence type="predicted"/>
<gene>
    <name evidence="4" type="ORF">J0M35_13600</name>
</gene>
<dbReference type="InterPro" id="IPR019734">
    <property type="entry name" value="TPR_rpt"/>
</dbReference>
<dbReference type="AlphaFoldDB" id="A0A8J7PMF4"/>
<dbReference type="InterPro" id="IPR052039">
    <property type="entry name" value="Caspase-related_regulators"/>
</dbReference>
<dbReference type="SMART" id="SM00028">
    <property type="entry name" value="TPR"/>
    <property type="match status" value="2"/>
</dbReference>
<keyword evidence="1" id="KW-0802">TPR repeat</keyword>
<dbReference type="InterPro" id="IPR011600">
    <property type="entry name" value="Pept_C14_caspase"/>
</dbReference>
<sequence length="476" mass="52538">MIDGVRQTKHWQLLPAFVLISGLFFFGLSSNAAAAEVGKGDHRAADKPIQDKWALIVGISNFKNGKIPRLSYAAKDAADFYHFLVNDAGFRPDHVRILLDDKASQRRVMSELGSKFLARVAKQGDLVVLFFSTHGSPAQMDLRGDNYLVAYDSDPEDLFASGIEMQRVLDATNKRVLTDRVLLILDACHSGALKPGTKGMKRAANFDAEALAQGSGQMVICSSSTDEQSFESRRYKNGVFTKHLIDSMRDGGNSKDLSKAFVETKEKVSAEVLEDRQMHQTPVLNSQWDGRALVLAAAAVSPREISSIVKEELEPDSSEMIKKVLPSVPSGAENRSGLLEKTSKVSVLSAEAKDDIVGDGSDKLVLNSEYFREDGDPKQLLRAYNATIRENPRDAQIFYKRACVYIQLKQWVAAHNDLAHAQRVDPNSAKIYLALSYVFRRMGDPVSASRSIEQALFLNPSLPADKKLPTVIEFGD</sequence>
<dbReference type="Gene3D" id="1.25.40.10">
    <property type="entry name" value="Tetratricopeptide repeat domain"/>
    <property type="match status" value="1"/>
</dbReference>
<dbReference type="GO" id="GO:0004197">
    <property type="term" value="F:cysteine-type endopeptidase activity"/>
    <property type="evidence" value="ECO:0007669"/>
    <property type="project" value="InterPro"/>
</dbReference>
<feature type="repeat" description="TPR" evidence="1">
    <location>
        <begin position="429"/>
        <end position="462"/>
    </location>
</feature>
<dbReference type="InterPro" id="IPR029030">
    <property type="entry name" value="Caspase-like_dom_sf"/>
</dbReference>
<evidence type="ECO:0000256" key="2">
    <source>
        <dbReference type="SAM" id="SignalP"/>
    </source>
</evidence>
<dbReference type="SUPFAM" id="SSF48452">
    <property type="entry name" value="TPR-like"/>
    <property type="match status" value="1"/>
</dbReference>